<reference evidence="2" key="1">
    <citation type="journal article" date="2015" name="Nature">
        <title>Complex archaea that bridge the gap between prokaryotes and eukaryotes.</title>
        <authorList>
            <person name="Spang A."/>
            <person name="Saw J.H."/>
            <person name="Jorgensen S.L."/>
            <person name="Zaremba-Niedzwiedzka K."/>
            <person name="Martijn J."/>
            <person name="Lind A.E."/>
            <person name="van Eijk R."/>
            <person name="Schleper C."/>
            <person name="Guy L."/>
            <person name="Ettema T.J."/>
        </authorList>
    </citation>
    <scope>NUCLEOTIDE SEQUENCE</scope>
</reference>
<feature type="compositionally biased region" description="Basic residues" evidence="1">
    <location>
        <begin position="51"/>
        <end position="60"/>
    </location>
</feature>
<gene>
    <name evidence="2" type="ORF">LCGC14_1479030</name>
</gene>
<accession>A0A0F9MBQ6</accession>
<feature type="region of interest" description="Disordered" evidence="1">
    <location>
        <begin position="35"/>
        <end position="60"/>
    </location>
</feature>
<dbReference type="EMBL" id="LAZR01010488">
    <property type="protein sequence ID" value="KKM66657.1"/>
    <property type="molecule type" value="Genomic_DNA"/>
</dbReference>
<comment type="caution">
    <text evidence="2">The sequence shown here is derived from an EMBL/GenBank/DDBJ whole genome shotgun (WGS) entry which is preliminary data.</text>
</comment>
<organism evidence="2">
    <name type="scientific">marine sediment metagenome</name>
    <dbReference type="NCBI Taxonomy" id="412755"/>
    <lineage>
        <taxon>unclassified sequences</taxon>
        <taxon>metagenomes</taxon>
        <taxon>ecological metagenomes</taxon>
    </lineage>
</organism>
<evidence type="ECO:0000313" key="2">
    <source>
        <dbReference type="EMBL" id="KKM66657.1"/>
    </source>
</evidence>
<proteinExistence type="predicted"/>
<name>A0A0F9MBQ6_9ZZZZ</name>
<evidence type="ECO:0000256" key="1">
    <source>
        <dbReference type="SAM" id="MobiDB-lite"/>
    </source>
</evidence>
<sequence length="60" mass="6935">MDEIYIKPMPFIEFPIEPKSNIRWISIEEAKEMYPAKELDEGDPPGPPKPPRPKNHHPVG</sequence>
<protein>
    <submittedName>
        <fullName evidence="2">Uncharacterized protein</fullName>
    </submittedName>
</protein>
<dbReference type="AlphaFoldDB" id="A0A0F9MBQ6"/>